<evidence type="ECO:0000256" key="6">
    <source>
        <dbReference type="ARBA" id="ARBA00022777"/>
    </source>
</evidence>
<dbReference type="Pfam" id="PF02518">
    <property type="entry name" value="HATPase_c"/>
    <property type="match status" value="1"/>
</dbReference>
<evidence type="ECO:0000256" key="4">
    <source>
        <dbReference type="ARBA" id="ARBA00022679"/>
    </source>
</evidence>
<evidence type="ECO:0000256" key="1">
    <source>
        <dbReference type="ARBA" id="ARBA00000085"/>
    </source>
</evidence>
<dbReference type="EMBL" id="FQZU01000043">
    <property type="protein sequence ID" value="SHL06308.1"/>
    <property type="molecule type" value="Genomic_DNA"/>
</dbReference>
<keyword evidence="9" id="KW-1133">Transmembrane helix</keyword>
<dbReference type="SUPFAM" id="SSF47384">
    <property type="entry name" value="Homodimeric domain of signal transducing histidine kinase"/>
    <property type="match status" value="1"/>
</dbReference>
<dbReference type="Gene3D" id="3.30.565.10">
    <property type="entry name" value="Histidine kinase-like ATPase, C-terminal domain"/>
    <property type="match status" value="1"/>
</dbReference>
<dbReference type="GO" id="GO:0005524">
    <property type="term" value="F:ATP binding"/>
    <property type="evidence" value="ECO:0007669"/>
    <property type="project" value="UniProtKB-KW"/>
</dbReference>
<reference evidence="12" key="1">
    <citation type="submission" date="2016-11" db="EMBL/GenBank/DDBJ databases">
        <authorList>
            <person name="Varghese N."/>
            <person name="Submissions S."/>
        </authorList>
    </citation>
    <scope>NUCLEOTIDE SEQUENCE [LARGE SCALE GENOMIC DNA]</scope>
    <source>
        <strain evidence="12">DSM 16219</strain>
    </source>
</reference>
<keyword evidence="3" id="KW-0597">Phosphoprotein</keyword>
<dbReference type="PRINTS" id="PR00344">
    <property type="entry name" value="BCTRLSENSOR"/>
</dbReference>
<dbReference type="PROSITE" id="PS50109">
    <property type="entry name" value="HIS_KIN"/>
    <property type="match status" value="1"/>
</dbReference>
<dbReference type="Proteomes" id="UP000183994">
    <property type="component" value="Unassembled WGS sequence"/>
</dbReference>
<dbReference type="PANTHER" id="PTHR43065">
    <property type="entry name" value="SENSOR HISTIDINE KINASE"/>
    <property type="match status" value="1"/>
</dbReference>
<gene>
    <name evidence="11" type="ORF">SAMN02745216_04551</name>
</gene>
<protein>
    <recommendedName>
        <fullName evidence="2">histidine kinase</fullName>
        <ecNumber evidence="2">2.7.13.3</ecNumber>
    </recommendedName>
</protein>
<dbReference type="InterPro" id="IPR005467">
    <property type="entry name" value="His_kinase_dom"/>
</dbReference>
<feature type="domain" description="Histidine kinase" evidence="10">
    <location>
        <begin position="275"/>
        <end position="487"/>
    </location>
</feature>
<comment type="catalytic activity">
    <reaction evidence="1">
        <text>ATP + protein L-histidine = ADP + protein N-phospho-L-histidine.</text>
        <dbReference type="EC" id="2.7.13.3"/>
    </reaction>
</comment>
<accession>A0A1M6XK79</accession>
<keyword evidence="9" id="KW-0472">Membrane</keyword>
<dbReference type="InterPro" id="IPR036890">
    <property type="entry name" value="HATPase_C_sf"/>
</dbReference>
<keyword evidence="8" id="KW-0902">Two-component regulatory system</keyword>
<dbReference type="RefSeq" id="WP_073478539.1">
    <property type="nucleotide sequence ID" value="NZ_FQZU01000043.1"/>
</dbReference>
<name>A0A1M6XK79_9BACT</name>
<organism evidence="11 12">
    <name type="scientific">Desulfatibacillum alkenivorans DSM 16219</name>
    <dbReference type="NCBI Taxonomy" id="1121393"/>
    <lineage>
        <taxon>Bacteria</taxon>
        <taxon>Pseudomonadati</taxon>
        <taxon>Thermodesulfobacteriota</taxon>
        <taxon>Desulfobacteria</taxon>
        <taxon>Desulfobacterales</taxon>
        <taxon>Desulfatibacillaceae</taxon>
        <taxon>Desulfatibacillum</taxon>
    </lineage>
</organism>
<dbReference type="InterPro" id="IPR004358">
    <property type="entry name" value="Sig_transdc_His_kin-like_C"/>
</dbReference>
<keyword evidence="4" id="KW-0808">Transferase</keyword>
<dbReference type="STRING" id="1121393.SAMN02745216_04551"/>
<sequence>MRAYLTLRSKIFLLLACLAGVNFVGAGATLWYTFSTQKLYKTELSSGIESLIAAQELETALIMQKGYTTYFFLDGDLQWLESLKAHHQAFVKGMDQAEKASSTDHEHRILEKIAEAYLEFSVQRKVVIQLYKDGNDKAGASKHWEIRKQFQAIYTLCEEYKDLQRSQIEAAHAAYQQRGTVLSGFSVAAVLAALGSALLLGTMIYKQILEPLRRLATFGEDTGSRRAMGNEVQALGRRVDSLVQDVGQAQMELEQSREHLIQAEKLAMVGKLSAGVAHSIRNPLTSVKMRLFSLERSLDLNDIQREDFDVISEEIGHLNTIVGNFLEFARPPRLRMQRTSLSEVVDLTLQLAQHRLESYGVEAIVQRKLKLPSLVADPDQLKEFLMNLIMNACEAMVNGGKIFIREEAADVQGLGACACLRICDTGPGIPENVEEKAFEPFFSSKEEGTGLGLSIAKRIIMEHGGVFRLEHEEGMGACFFAALPLEEEE</sequence>
<dbReference type="CDD" id="cd00082">
    <property type="entry name" value="HisKA"/>
    <property type="match status" value="1"/>
</dbReference>
<evidence type="ECO:0000256" key="8">
    <source>
        <dbReference type="ARBA" id="ARBA00023012"/>
    </source>
</evidence>
<evidence type="ECO:0000256" key="7">
    <source>
        <dbReference type="ARBA" id="ARBA00022840"/>
    </source>
</evidence>
<keyword evidence="9" id="KW-0812">Transmembrane</keyword>
<dbReference type="GO" id="GO:0000155">
    <property type="term" value="F:phosphorelay sensor kinase activity"/>
    <property type="evidence" value="ECO:0007669"/>
    <property type="project" value="InterPro"/>
</dbReference>
<evidence type="ECO:0000313" key="11">
    <source>
        <dbReference type="EMBL" id="SHL06308.1"/>
    </source>
</evidence>
<dbReference type="SMART" id="SM00387">
    <property type="entry name" value="HATPase_c"/>
    <property type="match status" value="1"/>
</dbReference>
<keyword evidence="7" id="KW-0067">ATP-binding</keyword>
<dbReference type="PANTHER" id="PTHR43065:SF10">
    <property type="entry name" value="PEROXIDE STRESS-ACTIVATED HISTIDINE KINASE MAK3"/>
    <property type="match status" value="1"/>
</dbReference>
<feature type="transmembrane region" description="Helical" evidence="9">
    <location>
        <begin position="12"/>
        <end position="34"/>
    </location>
</feature>
<dbReference type="InterPro" id="IPR003661">
    <property type="entry name" value="HisK_dim/P_dom"/>
</dbReference>
<evidence type="ECO:0000313" key="12">
    <source>
        <dbReference type="Proteomes" id="UP000183994"/>
    </source>
</evidence>
<dbReference type="Pfam" id="PF00512">
    <property type="entry name" value="HisKA"/>
    <property type="match status" value="1"/>
</dbReference>
<evidence type="ECO:0000256" key="2">
    <source>
        <dbReference type="ARBA" id="ARBA00012438"/>
    </source>
</evidence>
<dbReference type="InterPro" id="IPR036097">
    <property type="entry name" value="HisK_dim/P_sf"/>
</dbReference>
<dbReference type="EC" id="2.7.13.3" evidence="2"/>
<dbReference type="SUPFAM" id="SSF55874">
    <property type="entry name" value="ATPase domain of HSP90 chaperone/DNA topoisomerase II/histidine kinase"/>
    <property type="match status" value="1"/>
</dbReference>
<evidence type="ECO:0000256" key="9">
    <source>
        <dbReference type="SAM" id="Phobius"/>
    </source>
</evidence>
<dbReference type="SMART" id="SM00388">
    <property type="entry name" value="HisKA"/>
    <property type="match status" value="1"/>
</dbReference>
<keyword evidence="12" id="KW-1185">Reference proteome</keyword>
<evidence type="ECO:0000259" key="10">
    <source>
        <dbReference type="PROSITE" id="PS50109"/>
    </source>
</evidence>
<evidence type="ECO:0000256" key="5">
    <source>
        <dbReference type="ARBA" id="ARBA00022741"/>
    </source>
</evidence>
<keyword evidence="6 11" id="KW-0418">Kinase</keyword>
<dbReference type="AlphaFoldDB" id="A0A1M6XK79"/>
<evidence type="ECO:0000256" key="3">
    <source>
        <dbReference type="ARBA" id="ARBA00022553"/>
    </source>
</evidence>
<dbReference type="Gene3D" id="1.10.287.130">
    <property type="match status" value="1"/>
</dbReference>
<keyword evidence="5" id="KW-0547">Nucleotide-binding</keyword>
<dbReference type="InterPro" id="IPR003594">
    <property type="entry name" value="HATPase_dom"/>
</dbReference>
<proteinExistence type="predicted"/>